<dbReference type="AlphaFoldDB" id="A0A7W5C4G8"/>
<gene>
    <name evidence="1" type="ORF">FHS16_001027</name>
</gene>
<protein>
    <recommendedName>
        <fullName evidence="3">N-acetyltransferase domain-containing protein</fullName>
    </recommendedName>
</protein>
<evidence type="ECO:0000313" key="1">
    <source>
        <dbReference type="EMBL" id="MBB3150993.1"/>
    </source>
</evidence>
<name>A0A7W5C4G8_9BACL</name>
<sequence length="192" mass="22014">MFKKVENELELAMFNGIWTTVWMEKGFELEFSEQTLEKFIVVTAEGHYVGTSEIKPYSLTSSVINEAWPFQKNQKVIDAGGAVAEIDKMALLRPYRGHYLSDLLSSAVYIAEKLQLKYFVSLLEPIFLRALRISYQVPLEKVGEKIFYKGDDVVPVLFDMEQMYRNKQRYEWLVYPQEAVLAANGAGGAGHR</sequence>
<proteinExistence type="predicted"/>
<comment type="caution">
    <text evidence="1">The sequence shown here is derived from an EMBL/GenBank/DDBJ whole genome shotgun (WGS) entry which is preliminary data.</text>
</comment>
<dbReference type="SUPFAM" id="SSF55729">
    <property type="entry name" value="Acyl-CoA N-acyltransferases (Nat)"/>
    <property type="match status" value="1"/>
</dbReference>
<dbReference type="Gene3D" id="3.40.630.30">
    <property type="match status" value="1"/>
</dbReference>
<dbReference type="RefSeq" id="WP_183559463.1">
    <property type="nucleotide sequence ID" value="NZ_CBCSLB010000009.1"/>
</dbReference>
<evidence type="ECO:0008006" key="3">
    <source>
        <dbReference type="Google" id="ProtNLM"/>
    </source>
</evidence>
<accession>A0A7W5C4G8</accession>
<dbReference type="Proteomes" id="UP000518605">
    <property type="component" value="Unassembled WGS sequence"/>
</dbReference>
<dbReference type="EMBL" id="JACHXW010000002">
    <property type="protein sequence ID" value="MBB3150993.1"/>
    <property type="molecule type" value="Genomic_DNA"/>
</dbReference>
<evidence type="ECO:0000313" key="2">
    <source>
        <dbReference type="Proteomes" id="UP000518605"/>
    </source>
</evidence>
<reference evidence="1 2" key="1">
    <citation type="submission" date="2020-08" db="EMBL/GenBank/DDBJ databases">
        <title>Genomic Encyclopedia of Type Strains, Phase III (KMG-III): the genomes of soil and plant-associated and newly described type strains.</title>
        <authorList>
            <person name="Whitman W."/>
        </authorList>
    </citation>
    <scope>NUCLEOTIDE SEQUENCE [LARGE SCALE GENOMIC DNA]</scope>
    <source>
        <strain evidence="1 2">CECT 8234</strain>
    </source>
</reference>
<organism evidence="1 2">
    <name type="scientific">Paenibacillus endophyticus</name>
    <dbReference type="NCBI Taxonomy" id="1294268"/>
    <lineage>
        <taxon>Bacteria</taxon>
        <taxon>Bacillati</taxon>
        <taxon>Bacillota</taxon>
        <taxon>Bacilli</taxon>
        <taxon>Bacillales</taxon>
        <taxon>Paenibacillaceae</taxon>
        <taxon>Paenibacillus</taxon>
    </lineage>
</organism>
<dbReference type="InterPro" id="IPR016181">
    <property type="entry name" value="Acyl_CoA_acyltransferase"/>
</dbReference>
<keyword evidence="2" id="KW-1185">Reference proteome</keyword>